<comment type="caution">
    <text evidence="10">The sequence shown here is derived from an EMBL/GenBank/DDBJ whole genome shotgun (WGS) entry which is preliminary data.</text>
</comment>
<proteinExistence type="inferred from homology"/>
<dbReference type="GO" id="GO:0005524">
    <property type="term" value="F:ATP binding"/>
    <property type="evidence" value="ECO:0007669"/>
    <property type="project" value="UniProtKB-UniRule"/>
</dbReference>
<evidence type="ECO:0000259" key="9">
    <source>
        <dbReference type="PROSITE" id="PS50011"/>
    </source>
</evidence>
<name>A0A6A0AGZ3_HAELA</name>
<dbReference type="InterPro" id="IPR050108">
    <property type="entry name" value="CDK"/>
</dbReference>
<dbReference type="PANTHER" id="PTHR24056">
    <property type="entry name" value="CELL DIVISION PROTEIN KINASE"/>
    <property type="match status" value="1"/>
</dbReference>
<evidence type="ECO:0000313" key="10">
    <source>
        <dbReference type="EMBL" id="GFH31314.1"/>
    </source>
</evidence>
<dbReference type="AlphaFoldDB" id="A0A6A0AGZ3"/>
<dbReference type="InterPro" id="IPR008271">
    <property type="entry name" value="Ser/Thr_kinase_AS"/>
</dbReference>
<reference evidence="10 11" key="1">
    <citation type="submission" date="2020-02" db="EMBL/GenBank/DDBJ databases">
        <title>Draft genome sequence of Haematococcus lacustris strain NIES-144.</title>
        <authorList>
            <person name="Morimoto D."/>
            <person name="Nakagawa S."/>
            <person name="Yoshida T."/>
            <person name="Sawayama S."/>
        </authorList>
    </citation>
    <scope>NUCLEOTIDE SEQUENCE [LARGE SCALE GENOMIC DNA]</scope>
    <source>
        <strain evidence="10 11">NIES-144</strain>
    </source>
</reference>
<evidence type="ECO:0000313" key="11">
    <source>
        <dbReference type="Proteomes" id="UP000485058"/>
    </source>
</evidence>
<evidence type="ECO:0000256" key="2">
    <source>
        <dbReference type="ARBA" id="ARBA00022679"/>
    </source>
</evidence>
<dbReference type="SUPFAM" id="SSF56112">
    <property type="entry name" value="Protein kinase-like (PK-like)"/>
    <property type="match status" value="1"/>
</dbReference>
<evidence type="ECO:0000256" key="5">
    <source>
        <dbReference type="ARBA" id="ARBA00022840"/>
    </source>
</evidence>
<dbReference type="Gene3D" id="1.10.510.10">
    <property type="entry name" value="Transferase(Phosphotransferase) domain 1"/>
    <property type="match status" value="1"/>
</dbReference>
<keyword evidence="2" id="KW-0808">Transferase</keyword>
<dbReference type="GO" id="GO:0004674">
    <property type="term" value="F:protein serine/threonine kinase activity"/>
    <property type="evidence" value="ECO:0007669"/>
    <property type="project" value="UniProtKB-KW"/>
</dbReference>
<dbReference type="EMBL" id="BLLF01005526">
    <property type="protein sequence ID" value="GFH31314.1"/>
    <property type="molecule type" value="Genomic_DNA"/>
</dbReference>
<dbReference type="InterPro" id="IPR017441">
    <property type="entry name" value="Protein_kinase_ATP_BS"/>
</dbReference>
<dbReference type="SMART" id="SM00220">
    <property type="entry name" value="S_TKc"/>
    <property type="match status" value="1"/>
</dbReference>
<evidence type="ECO:0000256" key="7">
    <source>
        <dbReference type="RuleBase" id="RU000304"/>
    </source>
</evidence>
<dbReference type="GO" id="GO:0005634">
    <property type="term" value="C:nucleus"/>
    <property type="evidence" value="ECO:0007669"/>
    <property type="project" value="TreeGrafter"/>
</dbReference>
<accession>A0A6A0AGZ3</accession>
<keyword evidence="4 10" id="KW-0418">Kinase</keyword>
<dbReference type="PROSITE" id="PS00108">
    <property type="entry name" value="PROTEIN_KINASE_ST"/>
    <property type="match status" value="1"/>
</dbReference>
<keyword evidence="5 6" id="KW-0067">ATP-binding</keyword>
<dbReference type="PROSITE" id="PS00107">
    <property type="entry name" value="PROTEIN_KINASE_ATP"/>
    <property type="match status" value="1"/>
</dbReference>
<comment type="similarity">
    <text evidence="1">Belongs to the protein kinase superfamily. CMGC Ser/Thr protein kinase family. CDC2/CDKX subfamily.</text>
</comment>
<organism evidence="10 11">
    <name type="scientific">Haematococcus lacustris</name>
    <name type="common">Green alga</name>
    <name type="synonym">Haematococcus pluvialis</name>
    <dbReference type="NCBI Taxonomy" id="44745"/>
    <lineage>
        <taxon>Eukaryota</taxon>
        <taxon>Viridiplantae</taxon>
        <taxon>Chlorophyta</taxon>
        <taxon>core chlorophytes</taxon>
        <taxon>Chlorophyceae</taxon>
        <taxon>CS clade</taxon>
        <taxon>Chlamydomonadales</taxon>
        <taxon>Haematococcaceae</taxon>
        <taxon>Haematococcus</taxon>
    </lineage>
</organism>
<evidence type="ECO:0000256" key="4">
    <source>
        <dbReference type="ARBA" id="ARBA00022777"/>
    </source>
</evidence>
<dbReference type="PANTHER" id="PTHR24056:SF400">
    <property type="entry name" value="KINASE, PUTATIVE-RELATED"/>
    <property type="match status" value="1"/>
</dbReference>
<keyword evidence="11" id="KW-1185">Reference proteome</keyword>
<feature type="domain" description="Protein kinase" evidence="9">
    <location>
        <begin position="3"/>
        <end position="275"/>
    </location>
</feature>
<feature type="region of interest" description="Disordered" evidence="8">
    <location>
        <begin position="245"/>
        <end position="275"/>
    </location>
</feature>
<feature type="non-terminal residue" evidence="10">
    <location>
        <position position="1"/>
    </location>
</feature>
<keyword evidence="3 6" id="KW-0547">Nucleotide-binding</keyword>
<keyword evidence="7" id="KW-0723">Serine/threonine-protein kinase</keyword>
<dbReference type="Proteomes" id="UP000485058">
    <property type="component" value="Unassembled WGS sequence"/>
</dbReference>
<sequence length="275" mass="29920">RFSKPLKTLGEGTYGTVYLCVDKAAPDGPCYVAIKSFKSQELEEQAKALAVREAKLLAAVRGHPNIVHLHHAYMTRSGQLYLVQEYVENSLAQQLEVHSPKGLPHGMACSIIRQLLEALAFMHSRSVTHRDIKMANVLLRNDGLAPAVQPGGGPGGLQPSDSTAEAQLTSYVVTRWYRSPEVLLEQPYNEGVDVWSVVSQALTPCSAGHCVPGAQPSSSMEVLLAGGYRPSTHPLACADTQDWTPWHEDGGQGKHTHHHSSHASRTWPALPNSVR</sequence>
<protein>
    <submittedName>
        <fullName evidence="10">Protein kinase-like domain</fullName>
    </submittedName>
</protein>
<feature type="binding site" evidence="6">
    <location>
        <position position="35"/>
    </location>
    <ligand>
        <name>ATP</name>
        <dbReference type="ChEBI" id="CHEBI:30616"/>
    </ligand>
</feature>
<gene>
    <name evidence="10" type="ORF">HaLaN_30331</name>
</gene>
<evidence type="ECO:0000256" key="3">
    <source>
        <dbReference type="ARBA" id="ARBA00022741"/>
    </source>
</evidence>
<dbReference type="Pfam" id="PF00069">
    <property type="entry name" value="Pkinase"/>
    <property type="match status" value="1"/>
</dbReference>
<dbReference type="PROSITE" id="PS50011">
    <property type="entry name" value="PROTEIN_KINASE_DOM"/>
    <property type="match status" value="1"/>
</dbReference>
<dbReference type="InterPro" id="IPR011009">
    <property type="entry name" value="Kinase-like_dom_sf"/>
</dbReference>
<dbReference type="InterPro" id="IPR000719">
    <property type="entry name" value="Prot_kinase_dom"/>
</dbReference>
<evidence type="ECO:0000256" key="1">
    <source>
        <dbReference type="ARBA" id="ARBA00006485"/>
    </source>
</evidence>
<evidence type="ECO:0000256" key="6">
    <source>
        <dbReference type="PROSITE-ProRule" id="PRU10141"/>
    </source>
</evidence>
<dbReference type="Gene3D" id="3.30.200.20">
    <property type="entry name" value="Phosphorylase Kinase, domain 1"/>
    <property type="match status" value="1"/>
</dbReference>
<evidence type="ECO:0000256" key="8">
    <source>
        <dbReference type="SAM" id="MobiDB-lite"/>
    </source>
</evidence>